<sequence>MNFNMDDPLAGILSDGSDDSFFDDDILGKKKPAKKANPRATENKNALFEIEQAGKPATKLKPDIATKDVSLEFSKEDARETKLNTTSPGPTKRVSKDSFKLQPLETKTKTSEFTPKSPAKATALNILDLLDEPKNDRVAPEKGKSSQSLLDDILGGPTSKSSNVTKNRPATTVNTNFDLDTFLGNEDTKPPSNKGVLKKPNKTDNPKKESQLKPKVGADWLGVFQEDTEVDGDDGDMPAWLVGGDKKKKTEKKPKDDIEKKEVKEESNVENKTEHHLESEKPRAVLAEKSSDLSPPTIIQANNEDITAEGATLFLKQQDSQLMLALQLKAQEEKLAAIQLRQQESQRVQKQAAMAHHAQLNAMLQKQAENRSQMQTIINAHQERINQRIKALLGTQDTIDEEGHADGAFEMNVGDGKETPQRKENKQLLQLIQSLQENHDKEIDLMETSYRRQLAFLELSVHQSEERMKEESDKLVKFYSEKIGWLEEHHLLFKKMTEDNLSALTDRHKAENDMLRHQHLDNVRILQEHHTALMENIKNAVKQEQILIKDSVSFSSDLSDLVAEVRETKTNCQLLVNKVETLSEANRHDTEKSLQTRETQINDMLQHLKRERENFDIEKNESRDIVRMLEARLKQMTATLEEETALLKQKRMEFEFEKATFNKQTEFAKNVLKKQDDEIKTLREDIQKEYQEKIAKIDEEKVKTLKDSSAVAKDKAAVQSLKQELEKMKAELQAQLEELTEERTKLNVEKQQVHMEEQRTVAKSRDLDLLAKTAIEKQSQADKKYSEAEFLQRKYEERIRRIQEHVVSLNAREKQIAREKVALSRERLNLHNERRQIEGKQCSLCKSTQNLPFSLETNYNVPDSYLNVSVSRDPTKPNVSSAMNAIEQEMAHLMSANFSLRHTPGVSDVSEVNRFVGGEALDGTIQNAESQLGSGAFKDYMDPKFMMLRLDVQKVLSNIDQSKNGDIKYGHSDED</sequence>
<dbReference type="GO" id="GO:0090162">
    <property type="term" value="P:establishment of epithelial cell polarity"/>
    <property type="evidence" value="ECO:0007669"/>
    <property type="project" value="InterPro"/>
</dbReference>
<keyword evidence="1" id="KW-0175">Coiled coil</keyword>
<feature type="domain" description="Fas-binding factor 1 C-terminal" evidence="3">
    <location>
        <begin position="424"/>
        <end position="701"/>
    </location>
</feature>
<dbReference type="GO" id="GO:0060271">
    <property type="term" value="P:cilium assembly"/>
    <property type="evidence" value="ECO:0007669"/>
    <property type="project" value="InterPro"/>
</dbReference>
<dbReference type="GeneID" id="101741027"/>
<dbReference type="PANTHER" id="PTHR33689">
    <property type="entry name" value="FAS-BINDING FACTOR 1"/>
    <property type="match status" value="1"/>
</dbReference>
<feature type="region of interest" description="Disordered" evidence="2">
    <location>
        <begin position="70"/>
        <end position="292"/>
    </location>
</feature>
<dbReference type="OrthoDB" id="8195456at2759"/>
<feature type="compositionally biased region" description="Basic and acidic residues" evidence="2">
    <location>
        <begin position="253"/>
        <end position="283"/>
    </location>
</feature>
<organism evidence="4 5">
    <name type="scientific">Bombyx mori</name>
    <name type="common">Silk moth</name>
    <dbReference type="NCBI Taxonomy" id="7091"/>
    <lineage>
        <taxon>Eukaryota</taxon>
        <taxon>Metazoa</taxon>
        <taxon>Ecdysozoa</taxon>
        <taxon>Arthropoda</taxon>
        <taxon>Hexapoda</taxon>
        <taxon>Insecta</taxon>
        <taxon>Pterygota</taxon>
        <taxon>Neoptera</taxon>
        <taxon>Endopterygota</taxon>
        <taxon>Lepidoptera</taxon>
        <taxon>Glossata</taxon>
        <taxon>Ditrysia</taxon>
        <taxon>Bombycoidea</taxon>
        <taxon>Bombycidae</taxon>
        <taxon>Bombycinae</taxon>
        <taxon>Bombyx</taxon>
    </lineage>
</organism>
<evidence type="ECO:0000259" key="3">
    <source>
        <dbReference type="Pfam" id="PF21007"/>
    </source>
</evidence>
<evidence type="ECO:0000313" key="5">
    <source>
        <dbReference type="Proteomes" id="UP000005204"/>
    </source>
</evidence>
<dbReference type="RefSeq" id="XP_012550487.1">
    <property type="nucleotide sequence ID" value="XM_012695033.4"/>
</dbReference>
<dbReference type="Proteomes" id="UP000005204">
    <property type="component" value="Unassembled WGS sequence"/>
</dbReference>
<dbReference type="GO" id="GO:0036064">
    <property type="term" value="C:ciliary basal body"/>
    <property type="evidence" value="ECO:0007669"/>
    <property type="project" value="TreeGrafter"/>
</dbReference>
<feature type="compositionally biased region" description="Basic and acidic residues" evidence="2">
    <location>
        <begin position="201"/>
        <end position="212"/>
    </location>
</feature>
<dbReference type="KEGG" id="bmor:101741027"/>
<dbReference type="InterPro" id="IPR049390">
    <property type="entry name" value="FBF1_C"/>
</dbReference>
<feature type="coiled-coil region" evidence="1">
    <location>
        <begin position="626"/>
        <end position="756"/>
    </location>
</feature>
<reference evidence="5" key="1">
    <citation type="journal article" date="2008" name="Insect Biochem. Mol. Biol.">
        <title>The genome of a lepidopteran model insect, the silkworm Bombyx mori.</title>
        <authorList>
            <consortium name="International Silkworm Genome Consortium"/>
        </authorList>
    </citation>
    <scope>NUCLEOTIDE SEQUENCE [LARGE SCALE GENOMIC DNA]</scope>
    <source>
        <strain evidence="5">p50T</strain>
    </source>
</reference>
<dbReference type="AlphaFoldDB" id="A0A8R2C8P4"/>
<feature type="compositionally biased region" description="Basic and acidic residues" evidence="2">
    <location>
        <begin position="131"/>
        <end position="144"/>
    </location>
</feature>
<protein>
    <recommendedName>
        <fullName evidence="3">Fas-binding factor 1 C-terminal domain-containing protein</fullName>
    </recommendedName>
</protein>
<dbReference type="InterPro" id="IPR033561">
    <property type="entry name" value="FBF1"/>
</dbReference>
<dbReference type="EnsemblMetazoa" id="XM_012695033.3">
    <property type="protein sequence ID" value="XP_012550487.1"/>
    <property type="gene ID" value="LOC101741027"/>
</dbReference>
<dbReference type="GO" id="GO:0005814">
    <property type="term" value="C:centriole"/>
    <property type="evidence" value="ECO:0007669"/>
    <property type="project" value="TreeGrafter"/>
</dbReference>
<feature type="compositionally biased region" description="Basic and acidic residues" evidence="2">
    <location>
        <begin position="70"/>
        <end position="82"/>
    </location>
</feature>
<proteinExistence type="predicted"/>
<dbReference type="PANTHER" id="PTHR33689:SF1">
    <property type="entry name" value="FAS-BINDING FACTOR 1"/>
    <property type="match status" value="1"/>
</dbReference>
<keyword evidence="5" id="KW-1185">Reference proteome</keyword>
<feature type="compositionally biased region" description="Polar residues" evidence="2">
    <location>
        <begin position="158"/>
        <end position="178"/>
    </location>
</feature>
<reference evidence="4" key="2">
    <citation type="submission" date="2022-06" db="UniProtKB">
        <authorList>
            <consortium name="EnsemblMetazoa"/>
        </authorList>
    </citation>
    <scope>IDENTIFICATION</scope>
    <source>
        <strain evidence="4">p50T (Dazao)</strain>
    </source>
</reference>
<accession>A0A8R2C8P4</accession>
<dbReference type="Pfam" id="PF21007">
    <property type="entry name" value="FBF1"/>
    <property type="match status" value="1"/>
</dbReference>
<name>A0A8R2C8P4_BOMMO</name>
<dbReference type="GO" id="GO:0097539">
    <property type="term" value="C:ciliary transition fiber"/>
    <property type="evidence" value="ECO:0007669"/>
    <property type="project" value="InterPro"/>
</dbReference>
<evidence type="ECO:0000313" key="4">
    <source>
        <dbReference type="EnsemblMetazoa" id="XP_012550487.1"/>
    </source>
</evidence>
<evidence type="ECO:0000256" key="2">
    <source>
        <dbReference type="SAM" id="MobiDB-lite"/>
    </source>
</evidence>
<evidence type="ECO:0000256" key="1">
    <source>
        <dbReference type="SAM" id="Coils"/>
    </source>
</evidence>
<feature type="compositionally biased region" description="Acidic residues" evidence="2">
    <location>
        <begin position="226"/>
        <end position="236"/>
    </location>
</feature>